<dbReference type="InterPro" id="IPR028082">
    <property type="entry name" value="Peripla_BP_I"/>
</dbReference>
<protein>
    <submittedName>
        <fullName evidence="5">DNA-binding LacI/PurR family transcriptional regulator</fullName>
    </submittedName>
</protein>
<dbReference type="SUPFAM" id="SSF47413">
    <property type="entry name" value="lambda repressor-like DNA-binding domains"/>
    <property type="match status" value="1"/>
</dbReference>
<dbReference type="Proteomes" id="UP000239494">
    <property type="component" value="Unassembled WGS sequence"/>
</dbReference>
<feature type="domain" description="HTH lacI-type" evidence="4">
    <location>
        <begin position="5"/>
        <end position="59"/>
    </location>
</feature>
<keyword evidence="1" id="KW-0805">Transcription regulation</keyword>
<dbReference type="InterPro" id="IPR010982">
    <property type="entry name" value="Lambda_DNA-bd_dom_sf"/>
</dbReference>
<dbReference type="PROSITE" id="PS50932">
    <property type="entry name" value="HTH_LACI_2"/>
    <property type="match status" value="1"/>
</dbReference>
<dbReference type="InterPro" id="IPR046335">
    <property type="entry name" value="LacI/GalR-like_sensor"/>
</dbReference>
<dbReference type="Pfam" id="PF00356">
    <property type="entry name" value="LacI"/>
    <property type="match status" value="1"/>
</dbReference>
<evidence type="ECO:0000256" key="2">
    <source>
        <dbReference type="ARBA" id="ARBA00023125"/>
    </source>
</evidence>
<keyword evidence="3" id="KW-0804">Transcription</keyword>
<evidence type="ECO:0000259" key="4">
    <source>
        <dbReference type="PROSITE" id="PS50932"/>
    </source>
</evidence>
<dbReference type="CDD" id="cd06267">
    <property type="entry name" value="PBP1_LacI_sugar_binding-like"/>
    <property type="match status" value="1"/>
</dbReference>
<dbReference type="Gene3D" id="1.10.260.40">
    <property type="entry name" value="lambda repressor-like DNA-binding domains"/>
    <property type="match status" value="1"/>
</dbReference>
<evidence type="ECO:0000256" key="3">
    <source>
        <dbReference type="ARBA" id="ARBA00023163"/>
    </source>
</evidence>
<organism evidence="5 6">
    <name type="scientific">Umezawaea tangerina</name>
    <dbReference type="NCBI Taxonomy" id="84725"/>
    <lineage>
        <taxon>Bacteria</taxon>
        <taxon>Bacillati</taxon>
        <taxon>Actinomycetota</taxon>
        <taxon>Actinomycetes</taxon>
        <taxon>Pseudonocardiales</taxon>
        <taxon>Pseudonocardiaceae</taxon>
        <taxon>Umezawaea</taxon>
    </lineage>
</organism>
<dbReference type="Gene3D" id="3.40.50.2300">
    <property type="match status" value="2"/>
</dbReference>
<dbReference type="OrthoDB" id="1938857at2"/>
<name>A0A2T0SQE3_9PSEU</name>
<evidence type="ECO:0000313" key="6">
    <source>
        <dbReference type="Proteomes" id="UP000239494"/>
    </source>
</evidence>
<dbReference type="SUPFAM" id="SSF53822">
    <property type="entry name" value="Periplasmic binding protein-like I"/>
    <property type="match status" value="1"/>
</dbReference>
<reference evidence="5 6" key="1">
    <citation type="submission" date="2018-03" db="EMBL/GenBank/DDBJ databases">
        <title>Genomic Encyclopedia of Archaeal and Bacterial Type Strains, Phase II (KMG-II): from individual species to whole genera.</title>
        <authorList>
            <person name="Goeker M."/>
        </authorList>
    </citation>
    <scope>NUCLEOTIDE SEQUENCE [LARGE SCALE GENOMIC DNA]</scope>
    <source>
        <strain evidence="5 6">DSM 44720</strain>
    </source>
</reference>
<dbReference type="GO" id="GO:0000976">
    <property type="term" value="F:transcription cis-regulatory region binding"/>
    <property type="evidence" value="ECO:0007669"/>
    <property type="project" value="TreeGrafter"/>
</dbReference>
<dbReference type="InterPro" id="IPR000843">
    <property type="entry name" value="HTH_LacI"/>
</dbReference>
<dbReference type="PANTHER" id="PTHR30146">
    <property type="entry name" value="LACI-RELATED TRANSCRIPTIONAL REPRESSOR"/>
    <property type="match status" value="1"/>
</dbReference>
<proteinExistence type="predicted"/>
<dbReference type="AlphaFoldDB" id="A0A2T0SQE3"/>
<dbReference type="Pfam" id="PF13377">
    <property type="entry name" value="Peripla_BP_3"/>
    <property type="match status" value="1"/>
</dbReference>
<evidence type="ECO:0000313" key="5">
    <source>
        <dbReference type="EMBL" id="PRY35632.1"/>
    </source>
</evidence>
<evidence type="ECO:0000256" key="1">
    <source>
        <dbReference type="ARBA" id="ARBA00023015"/>
    </source>
</evidence>
<keyword evidence="2 5" id="KW-0238">DNA-binding</keyword>
<dbReference type="PANTHER" id="PTHR30146:SF155">
    <property type="entry name" value="ALANINE RACEMASE"/>
    <property type="match status" value="1"/>
</dbReference>
<keyword evidence="6" id="KW-1185">Reference proteome</keyword>
<dbReference type="EMBL" id="PVTF01000013">
    <property type="protein sequence ID" value="PRY35632.1"/>
    <property type="molecule type" value="Genomic_DNA"/>
</dbReference>
<accession>A0A2T0SQE3</accession>
<gene>
    <name evidence="5" type="ORF">CLV43_11359</name>
</gene>
<dbReference type="CDD" id="cd01392">
    <property type="entry name" value="HTH_LacI"/>
    <property type="match status" value="1"/>
</dbReference>
<dbReference type="RefSeq" id="WP_106193465.1">
    <property type="nucleotide sequence ID" value="NZ_PVTF01000013.1"/>
</dbReference>
<dbReference type="GO" id="GO:0003700">
    <property type="term" value="F:DNA-binding transcription factor activity"/>
    <property type="evidence" value="ECO:0007669"/>
    <property type="project" value="TreeGrafter"/>
</dbReference>
<dbReference type="SMART" id="SM00354">
    <property type="entry name" value="HTH_LACI"/>
    <property type="match status" value="1"/>
</dbReference>
<sequence>MPRQVTMSDIAKRVGVSRVAVSSALNGRPGVSAEVRDRVLAVAREVGFTANGSALALRGITSRAVGLVMRGPSSATIAVEVFRRELISGVQDELMTRDMGLVLRFVEDAAEELDVYRRWTAERRVGGVLLCDLETDDPRVGVLRDLGLPVVVVGGPAPDDGVTSVWCDDATAVADSVRHLAGLGHRHVARVSGPAAMAHTVVRDTAFRTTCAALGVRAPLVRADYSGSAGTRLTRRILSAPDRPTAIAYDNDVMAVAGLAVAQEMDITVPSGLSIVAYEDSPLCRAVSPALTVLRRDLVGYGAHATRLLLDVLDGAPARTVEDRTAALVVRGSTGPPG</sequence>
<comment type="caution">
    <text evidence="5">The sequence shown here is derived from an EMBL/GenBank/DDBJ whole genome shotgun (WGS) entry which is preliminary data.</text>
</comment>
<dbReference type="PROSITE" id="PS00356">
    <property type="entry name" value="HTH_LACI_1"/>
    <property type="match status" value="1"/>
</dbReference>